<accession>A0A8B0STL0</accession>
<reference evidence="2" key="1">
    <citation type="submission" date="2020-01" db="EMBL/GenBank/DDBJ databases">
        <authorList>
            <person name="Qin S."/>
        </authorList>
    </citation>
    <scope>NUCLEOTIDE SEQUENCE</scope>
    <source>
        <strain evidence="2">CVir17-16-YZ6g</strain>
        <plasmid evidence="2">p17-15-vir-like</plasmid>
    </source>
</reference>
<keyword evidence="1" id="KW-0812">Transmembrane</keyword>
<keyword evidence="1" id="KW-0472">Membrane</keyword>
<dbReference type="AlphaFoldDB" id="A0A8B0STL0"/>
<name>A0A8B0STL0_KLEPN</name>
<sequence>MSFSQQYPTIKKVREVNPTKITLYCMVSQCIRLTAFGYFFLVL</sequence>
<feature type="transmembrane region" description="Helical" evidence="1">
    <location>
        <begin position="21"/>
        <end position="41"/>
    </location>
</feature>
<protein>
    <submittedName>
        <fullName evidence="2">Uncharacterized protein</fullName>
    </submittedName>
</protein>
<evidence type="ECO:0000313" key="2">
    <source>
        <dbReference type="EMBL" id="QTX14349.1"/>
    </source>
</evidence>
<evidence type="ECO:0000256" key="1">
    <source>
        <dbReference type="SAM" id="Phobius"/>
    </source>
</evidence>
<keyword evidence="2" id="KW-0614">Plasmid</keyword>
<organism evidence="2">
    <name type="scientific">Klebsiella pneumoniae</name>
    <dbReference type="NCBI Taxonomy" id="573"/>
    <lineage>
        <taxon>Bacteria</taxon>
        <taxon>Pseudomonadati</taxon>
        <taxon>Pseudomonadota</taxon>
        <taxon>Gammaproteobacteria</taxon>
        <taxon>Enterobacterales</taxon>
        <taxon>Enterobacteriaceae</taxon>
        <taxon>Klebsiella/Raoultella group</taxon>
        <taxon>Klebsiella</taxon>
        <taxon>Klebsiella pneumoniae complex</taxon>
    </lineage>
</organism>
<geneLocation type="plasmid" evidence="2">
    <name>p17-15-vir-like</name>
</geneLocation>
<keyword evidence="1" id="KW-1133">Transmembrane helix</keyword>
<proteinExistence type="predicted"/>
<dbReference type="EMBL" id="MN956836">
    <property type="protein sequence ID" value="QTX14349.1"/>
    <property type="molecule type" value="Genomic_DNA"/>
</dbReference>